<evidence type="ECO:0000256" key="4">
    <source>
        <dbReference type="ARBA" id="ARBA00023239"/>
    </source>
</evidence>
<evidence type="ECO:0000256" key="8">
    <source>
        <dbReference type="ARBA" id="ARBA00048617"/>
    </source>
</evidence>
<gene>
    <name evidence="11" type="ORF">GCM10022377_07270</name>
</gene>
<evidence type="ECO:0000256" key="6">
    <source>
        <dbReference type="ARBA" id="ARBA00037589"/>
    </source>
</evidence>
<comment type="catalytic activity">
    <reaction evidence="8 9">
        <text>hydroxymethylbilane = uroporphyrinogen III + H2O</text>
        <dbReference type="Rhea" id="RHEA:18965"/>
        <dbReference type="ChEBI" id="CHEBI:15377"/>
        <dbReference type="ChEBI" id="CHEBI:57308"/>
        <dbReference type="ChEBI" id="CHEBI:57845"/>
        <dbReference type="EC" id="4.2.1.75"/>
    </reaction>
</comment>
<evidence type="ECO:0000313" key="11">
    <source>
        <dbReference type="EMBL" id="GAA3696914.1"/>
    </source>
</evidence>
<comment type="caution">
    <text evidence="11">The sequence shown here is derived from an EMBL/GenBank/DDBJ whole genome shotgun (WGS) entry which is preliminary data.</text>
</comment>
<name>A0ABP7D0S2_9MICC</name>
<evidence type="ECO:0000256" key="5">
    <source>
        <dbReference type="ARBA" id="ARBA00023244"/>
    </source>
</evidence>
<evidence type="ECO:0000256" key="3">
    <source>
        <dbReference type="ARBA" id="ARBA00013109"/>
    </source>
</evidence>
<dbReference type="SUPFAM" id="SSF69618">
    <property type="entry name" value="HemD-like"/>
    <property type="match status" value="1"/>
</dbReference>
<evidence type="ECO:0000313" key="12">
    <source>
        <dbReference type="Proteomes" id="UP001501536"/>
    </source>
</evidence>
<keyword evidence="5 9" id="KW-0627">Porphyrin biosynthesis</keyword>
<dbReference type="InterPro" id="IPR039793">
    <property type="entry name" value="UROS/Hem4"/>
</dbReference>
<accession>A0ABP7D0S2</accession>
<dbReference type="Proteomes" id="UP001501536">
    <property type="component" value="Unassembled WGS sequence"/>
</dbReference>
<comment type="similarity">
    <text evidence="2 9">Belongs to the uroporphyrinogen-III synthase family.</text>
</comment>
<dbReference type="Gene3D" id="3.40.50.10090">
    <property type="match status" value="2"/>
</dbReference>
<sequence length="312" mass="31292">MGSSVGAGAADAPGSGASAALSGRTALLMRSPDRAGRTVEVLARHGAATVLCPLIDFELPADTAALDAALLALLDGGYDWMILTSITTIRALKQRARALGRGLHLPAGTRIGAVGDATARAARAEGMDIELLPTPERGQSAEGLVSLWRETVAAGPGHTPARILLPQADLASATLATGLQRAGESTDVVVAYRTVDAPARPGRRLTEPLAVADGTVPENDAARLAAADLPGLVRAGGVDAVLFTSPSIAHRFTDLAGPIGGADGIVPVAIGQPTAAALRELGHRGIAVAAAPTPEAMAEAWAAARADAAPPG</sequence>
<dbReference type="EMBL" id="BAABCJ010000001">
    <property type="protein sequence ID" value="GAA3696914.1"/>
    <property type="molecule type" value="Genomic_DNA"/>
</dbReference>
<dbReference type="PANTHER" id="PTHR38042:SF1">
    <property type="entry name" value="UROPORPHYRINOGEN-III SYNTHASE, CHLOROPLASTIC"/>
    <property type="match status" value="1"/>
</dbReference>
<comment type="pathway">
    <text evidence="1 9">Porphyrin-containing compound metabolism; protoporphyrin-IX biosynthesis; coproporphyrinogen-III from 5-aminolevulinate: step 3/4.</text>
</comment>
<dbReference type="Pfam" id="PF02602">
    <property type="entry name" value="HEM4"/>
    <property type="match status" value="1"/>
</dbReference>
<dbReference type="RefSeq" id="WP_344880100.1">
    <property type="nucleotide sequence ID" value="NZ_BAABCJ010000001.1"/>
</dbReference>
<dbReference type="InterPro" id="IPR003754">
    <property type="entry name" value="4pyrrol_synth_uPrphyn_synth"/>
</dbReference>
<reference evidence="12" key="1">
    <citation type="journal article" date="2019" name="Int. J. Syst. Evol. Microbiol.">
        <title>The Global Catalogue of Microorganisms (GCM) 10K type strain sequencing project: providing services to taxonomists for standard genome sequencing and annotation.</title>
        <authorList>
            <consortium name="The Broad Institute Genomics Platform"/>
            <consortium name="The Broad Institute Genome Sequencing Center for Infectious Disease"/>
            <person name="Wu L."/>
            <person name="Ma J."/>
        </authorList>
    </citation>
    <scope>NUCLEOTIDE SEQUENCE [LARGE SCALE GENOMIC DNA]</scope>
    <source>
        <strain evidence="12">JCM 16961</strain>
    </source>
</reference>
<evidence type="ECO:0000256" key="1">
    <source>
        <dbReference type="ARBA" id="ARBA00004772"/>
    </source>
</evidence>
<keyword evidence="4 9" id="KW-0456">Lyase</keyword>
<evidence type="ECO:0000256" key="9">
    <source>
        <dbReference type="RuleBase" id="RU366031"/>
    </source>
</evidence>
<protein>
    <recommendedName>
        <fullName evidence="7 9">Uroporphyrinogen-III synthase</fullName>
        <ecNumber evidence="3 9">4.2.1.75</ecNumber>
    </recommendedName>
</protein>
<proteinExistence type="inferred from homology"/>
<evidence type="ECO:0000256" key="7">
    <source>
        <dbReference type="ARBA" id="ARBA00040167"/>
    </source>
</evidence>
<keyword evidence="12" id="KW-1185">Reference proteome</keyword>
<dbReference type="CDD" id="cd06578">
    <property type="entry name" value="HemD"/>
    <property type="match status" value="1"/>
</dbReference>
<feature type="domain" description="Tetrapyrrole biosynthesis uroporphyrinogen III synthase" evidence="10">
    <location>
        <begin position="38"/>
        <end position="298"/>
    </location>
</feature>
<organism evidence="11 12">
    <name type="scientific">Zhihengliuella alba</name>
    <dbReference type="NCBI Taxonomy" id="547018"/>
    <lineage>
        <taxon>Bacteria</taxon>
        <taxon>Bacillati</taxon>
        <taxon>Actinomycetota</taxon>
        <taxon>Actinomycetes</taxon>
        <taxon>Micrococcales</taxon>
        <taxon>Micrococcaceae</taxon>
        <taxon>Zhihengliuella</taxon>
    </lineage>
</organism>
<dbReference type="PANTHER" id="PTHR38042">
    <property type="entry name" value="UROPORPHYRINOGEN-III SYNTHASE, CHLOROPLASTIC"/>
    <property type="match status" value="1"/>
</dbReference>
<dbReference type="EC" id="4.2.1.75" evidence="3 9"/>
<comment type="function">
    <text evidence="6 9">Catalyzes cyclization of the linear tetrapyrrole, hydroxymethylbilane, to the macrocyclic uroporphyrinogen III.</text>
</comment>
<evidence type="ECO:0000256" key="2">
    <source>
        <dbReference type="ARBA" id="ARBA00008133"/>
    </source>
</evidence>
<evidence type="ECO:0000259" key="10">
    <source>
        <dbReference type="Pfam" id="PF02602"/>
    </source>
</evidence>
<dbReference type="InterPro" id="IPR036108">
    <property type="entry name" value="4pyrrol_syn_uPrphyn_synt_sf"/>
</dbReference>